<sequence>MQVLSRLPRQQGFTLVEVLVVVVIMGALIGITVLSPLLGDKSKRLDDEALRITKLFELAVDQALVKGYELGFKAEPSGYSWLRYDQVENQWLELKEGSFRPHQLPEGYSLILSAEDDKFTKFKLFDEDEDDLTSFSLESDSNKDKKQKKSKLKPQVVIYTDTQVTPFELTIDSEYHDKPKKLVADGINRVEVKKQD</sequence>
<dbReference type="AlphaFoldDB" id="A0A853I4P4"/>
<dbReference type="InterPro" id="IPR012902">
    <property type="entry name" value="N_methyl_site"/>
</dbReference>
<dbReference type="Gene3D" id="3.55.40.10">
    <property type="entry name" value="minor pseudopilin epsh domain"/>
    <property type="match status" value="1"/>
</dbReference>
<evidence type="ECO:0000256" key="1">
    <source>
        <dbReference type="ARBA" id="ARBA00004377"/>
    </source>
</evidence>
<evidence type="ECO:0000256" key="6">
    <source>
        <dbReference type="ARBA" id="ARBA00022692"/>
    </source>
</evidence>
<keyword evidence="8 10" id="KW-0472">Membrane</keyword>
<evidence type="ECO:0000313" key="11">
    <source>
        <dbReference type="EMBL" id="NYZ67649.1"/>
    </source>
</evidence>
<dbReference type="NCBIfam" id="TIGR01708">
    <property type="entry name" value="typeII_sec_gspH"/>
    <property type="match status" value="1"/>
</dbReference>
<dbReference type="PRINTS" id="PR00885">
    <property type="entry name" value="BCTERIALGSPH"/>
</dbReference>
<keyword evidence="12" id="KW-1185">Reference proteome</keyword>
<evidence type="ECO:0000256" key="5">
    <source>
        <dbReference type="ARBA" id="ARBA00022519"/>
    </source>
</evidence>
<name>A0A853I4P4_9GAMM</name>
<keyword evidence="3" id="KW-1003">Cell membrane</keyword>
<keyword evidence="5" id="KW-0997">Cell inner membrane</keyword>
<feature type="transmembrane region" description="Helical" evidence="10">
    <location>
        <begin position="12"/>
        <end position="34"/>
    </location>
</feature>
<accession>A0A853I4P4</accession>
<dbReference type="NCBIfam" id="TIGR02532">
    <property type="entry name" value="IV_pilin_GFxxxE"/>
    <property type="match status" value="1"/>
</dbReference>
<dbReference type="GO" id="GO:0005886">
    <property type="term" value="C:plasma membrane"/>
    <property type="evidence" value="ECO:0007669"/>
    <property type="project" value="UniProtKB-SubCell"/>
</dbReference>
<keyword evidence="6 10" id="KW-0812">Transmembrane</keyword>
<reference evidence="11 12" key="1">
    <citation type="submission" date="2020-07" db="EMBL/GenBank/DDBJ databases">
        <title>Endozoicomonas sp. nov., isolated from sediment.</title>
        <authorList>
            <person name="Gu T."/>
        </authorList>
    </citation>
    <scope>NUCLEOTIDE SEQUENCE [LARGE SCALE GENOMIC DNA]</scope>
    <source>
        <strain evidence="11 12">SM1973</strain>
    </source>
</reference>
<evidence type="ECO:0000256" key="10">
    <source>
        <dbReference type="SAM" id="Phobius"/>
    </source>
</evidence>
<evidence type="ECO:0000256" key="2">
    <source>
        <dbReference type="ARBA" id="ARBA00021549"/>
    </source>
</evidence>
<dbReference type="SUPFAM" id="SSF54523">
    <property type="entry name" value="Pili subunits"/>
    <property type="match status" value="1"/>
</dbReference>
<keyword evidence="7 10" id="KW-1133">Transmembrane helix</keyword>
<dbReference type="InterPro" id="IPR049875">
    <property type="entry name" value="TypeII_GspH"/>
</dbReference>
<dbReference type="EMBL" id="JACCKB010000028">
    <property type="protein sequence ID" value="NYZ67649.1"/>
    <property type="molecule type" value="Genomic_DNA"/>
</dbReference>
<dbReference type="RefSeq" id="WP_180569673.1">
    <property type="nucleotide sequence ID" value="NZ_JACCKB010000028.1"/>
</dbReference>
<dbReference type="GO" id="GO:0015627">
    <property type="term" value="C:type II protein secretion system complex"/>
    <property type="evidence" value="ECO:0007669"/>
    <property type="project" value="InterPro"/>
</dbReference>
<proteinExistence type="predicted"/>
<evidence type="ECO:0000256" key="8">
    <source>
        <dbReference type="ARBA" id="ARBA00023136"/>
    </source>
</evidence>
<evidence type="ECO:0000313" key="12">
    <source>
        <dbReference type="Proteomes" id="UP000569732"/>
    </source>
</evidence>
<evidence type="ECO:0000256" key="9">
    <source>
        <dbReference type="ARBA" id="ARBA00030775"/>
    </source>
</evidence>
<dbReference type="InterPro" id="IPR002416">
    <property type="entry name" value="T2SS_protein-GspH"/>
</dbReference>
<organism evidence="11 12">
    <name type="scientific">Spartinivicinus marinus</name>
    <dbReference type="NCBI Taxonomy" id="2994442"/>
    <lineage>
        <taxon>Bacteria</taxon>
        <taxon>Pseudomonadati</taxon>
        <taxon>Pseudomonadota</taxon>
        <taxon>Gammaproteobacteria</taxon>
        <taxon>Oceanospirillales</taxon>
        <taxon>Zooshikellaceae</taxon>
        <taxon>Spartinivicinus</taxon>
    </lineage>
</organism>
<evidence type="ECO:0000256" key="4">
    <source>
        <dbReference type="ARBA" id="ARBA00022481"/>
    </source>
</evidence>
<evidence type="ECO:0000256" key="7">
    <source>
        <dbReference type="ARBA" id="ARBA00022989"/>
    </source>
</evidence>
<gene>
    <name evidence="11" type="primary">gspH</name>
    <name evidence="11" type="ORF">H0A36_16680</name>
</gene>
<dbReference type="Pfam" id="PF07963">
    <property type="entry name" value="N_methyl"/>
    <property type="match status" value="1"/>
</dbReference>
<comment type="subcellular location">
    <subcellularLocation>
        <location evidence="1">Cell inner membrane</location>
        <topology evidence="1">Single-pass membrane protein</topology>
    </subcellularLocation>
</comment>
<dbReference type="GO" id="GO:0015628">
    <property type="term" value="P:protein secretion by the type II secretion system"/>
    <property type="evidence" value="ECO:0007669"/>
    <property type="project" value="InterPro"/>
</dbReference>
<comment type="caution">
    <text evidence="11">The sequence shown here is derived from an EMBL/GenBank/DDBJ whole genome shotgun (WGS) entry which is preliminary data.</text>
</comment>
<dbReference type="Proteomes" id="UP000569732">
    <property type="component" value="Unassembled WGS sequence"/>
</dbReference>
<evidence type="ECO:0000256" key="3">
    <source>
        <dbReference type="ARBA" id="ARBA00022475"/>
    </source>
</evidence>
<protein>
    <recommendedName>
        <fullName evidence="2">Type II secretion system protein H</fullName>
    </recommendedName>
    <alternativeName>
        <fullName evidence="9">General secretion pathway protein H</fullName>
    </alternativeName>
</protein>
<dbReference type="InterPro" id="IPR045584">
    <property type="entry name" value="Pilin-like"/>
</dbReference>
<keyword evidence="4" id="KW-0488">Methylation</keyword>